<protein>
    <recommendedName>
        <fullName evidence="6">Transposase-associated domain-containing protein</fullName>
    </recommendedName>
</protein>
<sequence>MAPSKGWMDLVGDRLNDVYLRGVEEFLDYAFKKTGRRGEIRCPCVKCSNTYSATREVVGTHLKVYGIIRNYTFWYHHGERVGESESNLESVQQSEDEPSNEMHDILRDLYPEFCGQDTNDMDTDIFACDIHKEEPNEEANKFYRSISQESKKLILLLIMRSMLLSSTELKLFDESWITAFAATREEPVVSKESSDLESKALVHNITEITSSPKDERKESLMRDVSTIQMLSDQLKIKKKLTGSDLGNLCRLLVASLLVRNHILPLLSRETIEQIEKDGATVPVWDCDTNIEQHMALKHWHSSKSYVFIKGWMIQFVKRRNLVEGDLIGIYWDPSNSRFSFSLLERA</sequence>
<organism evidence="7 8">
    <name type="scientific">Hevea brasiliensis</name>
    <name type="common">Para rubber tree</name>
    <name type="synonym">Siphonia brasiliensis</name>
    <dbReference type="NCBI Taxonomy" id="3981"/>
    <lineage>
        <taxon>Eukaryota</taxon>
        <taxon>Viridiplantae</taxon>
        <taxon>Streptophyta</taxon>
        <taxon>Embryophyta</taxon>
        <taxon>Tracheophyta</taxon>
        <taxon>Spermatophyta</taxon>
        <taxon>Magnoliopsida</taxon>
        <taxon>eudicotyledons</taxon>
        <taxon>Gunneridae</taxon>
        <taxon>Pentapetalae</taxon>
        <taxon>rosids</taxon>
        <taxon>fabids</taxon>
        <taxon>Malpighiales</taxon>
        <taxon>Euphorbiaceae</taxon>
        <taxon>Crotonoideae</taxon>
        <taxon>Micrandreae</taxon>
        <taxon>Hevea</taxon>
    </lineage>
</organism>
<comment type="subcellular location">
    <subcellularLocation>
        <location evidence="1">Nucleus</location>
    </subcellularLocation>
</comment>
<dbReference type="CDD" id="cd10017">
    <property type="entry name" value="B3_DNA"/>
    <property type="match status" value="1"/>
</dbReference>
<dbReference type="Proteomes" id="UP000467840">
    <property type="component" value="Chromosome 11"/>
</dbReference>
<dbReference type="EMBL" id="JAAGAX010000002">
    <property type="protein sequence ID" value="KAF2322392.1"/>
    <property type="molecule type" value="Genomic_DNA"/>
</dbReference>
<dbReference type="InterPro" id="IPR029480">
    <property type="entry name" value="Transpos_assoc"/>
</dbReference>
<dbReference type="InterPro" id="IPR015300">
    <property type="entry name" value="DNA-bd_pseudobarrel_sf"/>
</dbReference>
<keyword evidence="5" id="KW-0539">Nucleus</keyword>
<gene>
    <name evidence="7" type="ORF">GH714_013284</name>
</gene>
<evidence type="ECO:0000313" key="8">
    <source>
        <dbReference type="Proteomes" id="UP000467840"/>
    </source>
</evidence>
<evidence type="ECO:0000256" key="4">
    <source>
        <dbReference type="ARBA" id="ARBA00023163"/>
    </source>
</evidence>
<accession>A0A6A6N879</accession>
<evidence type="ECO:0000256" key="2">
    <source>
        <dbReference type="ARBA" id="ARBA00023015"/>
    </source>
</evidence>
<evidence type="ECO:0000256" key="3">
    <source>
        <dbReference type="ARBA" id="ARBA00023125"/>
    </source>
</evidence>
<reference evidence="7 8" key="1">
    <citation type="journal article" date="2020" name="Mol. Plant">
        <title>The Chromosome-Based Rubber Tree Genome Provides New Insights into Spurge Genome Evolution and Rubber Biosynthesis.</title>
        <authorList>
            <person name="Liu J."/>
            <person name="Shi C."/>
            <person name="Shi C.C."/>
            <person name="Li W."/>
            <person name="Zhang Q.J."/>
            <person name="Zhang Y."/>
            <person name="Li K."/>
            <person name="Lu H.F."/>
            <person name="Shi C."/>
            <person name="Zhu S.T."/>
            <person name="Xiao Z.Y."/>
            <person name="Nan H."/>
            <person name="Yue Y."/>
            <person name="Zhu X.G."/>
            <person name="Wu Y."/>
            <person name="Hong X.N."/>
            <person name="Fan G.Y."/>
            <person name="Tong Y."/>
            <person name="Zhang D."/>
            <person name="Mao C.L."/>
            <person name="Liu Y.L."/>
            <person name="Hao S.J."/>
            <person name="Liu W.Q."/>
            <person name="Lv M.Q."/>
            <person name="Zhang H.B."/>
            <person name="Liu Y."/>
            <person name="Hu-Tang G.R."/>
            <person name="Wang J.P."/>
            <person name="Wang J.H."/>
            <person name="Sun Y.H."/>
            <person name="Ni S.B."/>
            <person name="Chen W.B."/>
            <person name="Zhang X.C."/>
            <person name="Jiao Y.N."/>
            <person name="Eichler E.E."/>
            <person name="Li G.H."/>
            <person name="Liu X."/>
            <person name="Gao L.Z."/>
        </authorList>
    </citation>
    <scope>NUCLEOTIDE SEQUENCE [LARGE SCALE GENOMIC DNA]</scope>
    <source>
        <strain evidence="8">cv. GT1</strain>
        <tissue evidence="7">Leaf</tissue>
    </source>
</reference>
<evidence type="ECO:0000313" key="7">
    <source>
        <dbReference type="EMBL" id="KAF2322392.1"/>
    </source>
</evidence>
<feature type="domain" description="Transposase-associated" evidence="6">
    <location>
        <begin position="5"/>
        <end position="79"/>
    </location>
</feature>
<dbReference type="Pfam" id="PF13963">
    <property type="entry name" value="Transpos_assoc"/>
    <property type="match status" value="1"/>
</dbReference>
<dbReference type="PANTHER" id="PTHR34269:SF11">
    <property type="entry name" value="B3 DOMAIN PROTEIN"/>
    <property type="match status" value="1"/>
</dbReference>
<keyword evidence="3" id="KW-0238">DNA-binding</keyword>
<keyword evidence="2" id="KW-0805">Transcription regulation</keyword>
<dbReference type="AlphaFoldDB" id="A0A6A6N879"/>
<comment type="caution">
    <text evidence="7">The sequence shown here is derived from an EMBL/GenBank/DDBJ whole genome shotgun (WGS) entry which is preliminary data.</text>
</comment>
<name>A0A6A6N879_HEVBR</name>
<dbReference type="SUPFAM" id="SSF101936">
    <property type="entry name" value="DNA-binding pseudobarrel domain"/>
    <property type="match status" value="1"/>
</dbReference>
<dbReference type="InterPro" id="IPR003340">
    <property type="entry name" value="B3_DNA-bd"/>
</dbReference>
<dbReference type="GO" id="GO:0005634">
    <property type="term" value="C:nucleus"/>
    <property type="evidence" value="ECO:0007669"/>
    <property type="project" value="UniProtKB-SubCell"/>
</dbReference>
<dbReference type="InterPro" id="IPR051442">
    <property type="entry name" value="B3_domain"/>
</dbReference>
<dbReference type="Gene3D" id="2.40.330.10">
    <property type="entry name" value="DNA-binding pseudobarrel domain"/>
    <property type="match status" value="1"/>
</dbReference>
<dbReference type="GO" id="GO:0003677">
    <property type="term" value="F:DNA binding"/>
    <property type="evidence" value="ECO:0007669"/>
    <property type="project" value="UniProtKB-KW"/>
</dbReference>
<keyword evidence="8" id="KW-1185">Reference proteome</keyword>
<dbReference type="PANTHER" id="PTHR34269">
    <property type="entry name" value="TRANSCRIPTION FACTOR B3-DOMAIN FAMILY-RELATED"/>
    <property type="match status" value="1"/>
</dbReference>
<evidence type="ECO:0000259" key="6">
    <source>
        <dbReference type="Pfam" id="PF13963"/>
    </source>
</evidence>
<evidence type="ECO:0000256" key="1">
    <source>
        <dbReference type="ARBA" id="ARBA00004123"/>
    </source>
</evidence>
<keyword evidence="4" id="KW-0804">Transcription</keyword>
<proteinExistence type="predicted"/>
<evidence type="ECO:0000256" key="5">
    <source>
        <dbReference type="ARBA" id="ARBA00023242"/>
    </source>
</evidence>